<dbReference type="Proteomes" id="UP000009359">
    <property type="component" value="Unassembled WGS sequence"/>
</dbReference>
<proteinExistence type="predicted"/>
<sequence>MGEKFCWLENRVKPHNHDVMLDEAPQVNGSAIGMPEKT</sequence>
<protein>
    <submittedName>
        <fullName evidence="1">Uncharacterized protein</fullName>
    </submittedName>
</protein>
<evidence type="ECO:0000313" key="1">
    <source>
        <dbReference type="EMBL" id="EKS45887.1"/>
    </source>
</evidence>
<dbReference type="EMBL" id="AMQK01000004">
    <property type="protein sequence ID" value="EKS45887.1"/>
    <property type="molecule type" value="Genomic_DNA"/>
</dbReference>
<gene>
    <name evidence="1" type="ORF">BbINS_01201</name>
</gene>
<keyword evidence="2" id="KW-1185">Reference proteome</keyword>
<name>A0ABP2SQ35_BARBA</name>
<accession>A0ABP2SQ35</accession>
<reference evidence="1 2" key="1">
    <citation type="journal article" date="2013" name="Genome Announc.">
        <title>Whole Genome Sequencing and Comparative Analysis of Bartonella bacilliformis Strain INS, the Causative Agent of Carrion's Disease.</title>
        <authorList>
            <person name="Tarazona D."/>
            <person name="Padilla C."/>
            <person name="Caceres O."/>
            <person name="Montenegro J.D."/>
            <person name="Bailon H."/>
            <person name="Ventura G."/>
            <person name="Mendoza G."/>
            <person name="Anaya E."/>
            <person name="Guio H."/>
        </authorList>
    </citation>
    <scope>NUCLEOTIDE SEQUENCE [LARGE SCALE GENOMIC DNA]</scope>
    <source>
        <strain evidence="1 2">INS</strain>
    </source>
</reference>
<comment type="caution">
    <text evidence="1">The sequence shown here is derived from an EMBL/GenBank/DDBJ whole genome shotgun (WGS) entry which is preliminary data.</text>
</comment>
<organism evidence="1 2">
    <name type="scientific">Bartonella bacilliformis INS</name>
    <dbReference type="NCBI Taxonomy" id="1206782"/>
    <lineage>
        <taxon>Bacteria</taxon>
        <taxon>Pseudomonadati</taxon>
        <taxon>Pseudomonadota</taxon>
        <taxon>Alphaproteobacteria</taxon>
        <taxon>Hyphomicrobiales</taxon>
        <taxon>Bartonellaceae</taxon>
        <taxon>Bartonella</taxon>
    </lineage>
</organism>
<evidence type="ECO:0000313" key="2">
    <source>
        <dbReference type="Proteomes" id="UP000009359"/>
    </source>
</evidence>